<sequence length="138" mass="14901">HARPAFLWIPLSRASQDGEDGERPRRRPAGQASPGGAMDGGEGGGEEEETRGVAARVFPPGRPRGRHEGRGASSTCGHVKCAQRIGKLVAYERNTIPHPVLAVLNSNRISIMHSNSTDANWCCKINMQLSAHEYDCAM</sequence>
<keyword evidence="3" id="KW-1185">Reference proteome</keyword>
<reference evidence="2" key="3">
    <citation type="journal article" date="2017" name="Nature">
        <title>Genome sequence of the progenitor of the wheat D genome Aegilops tauschii.</title>
        <authorList>
            <person name="Luo M.C."/>
            <person name="Gu Y.Q."/>
            <person name="Puiu D."/>
            <person name="Wang H."/>
            <person name="Twardziok S.O."/>
            <person name="Deal K.R."/>
            <person name="Huo N."/>
            <person name="Zhu T."/>
            <person name="Wang L."/>
            <person name="Wang Y."/>
            <person name="McGuire P.E."/>
            <person name="Liu S."/>
            <person name="Long H."/>
            <person name="Ramasamy R.K."/>
            <person name="Rodriguez J.C."/>
            <person name="Van S.L."/>
            <person name="Yuan L."/>
            <person name="Wang Z."/>
            <person name="Xia Z."/>
            <person name="Xiao L."/>
            <person name="Anderson O.D."/>
            <person name="Ouyang S."/>
            <person name="Liang Y."/>
            <person name="Zimin A.V."/>
            <person name="Pertea G."/>
            <person name="Qi P."/>
            <person name="Bennetzen J.L."/>
            <person name="Dai X."/>
            <person name="Dawson M.W."/>
            <person name="Muller H.G."/>
            <person name="Kugler K."/>
            <person name="Rivarola-Duarte L."/>
            <person name="Spannagl M."/>
            <person name="Mayer K.F.X."/>
            <person name="Lu F.H."/>
            <person name="Bevan M.W."/>
            <person name="Leroy P."/>
            <person name="Li P."/>
            <person name="You F.M."/>
            <person name="Sun Q."/>
            <person name="Liu Z."/>
            <person name="Lyons E."/>
            <person name="Wicker T."/>
            <person name="Salzberg S.L."/>
            <person name="Devos K.M."/>
            <person name="Dvorak J."/>
        </authorList>
    </citation>
    <scope>NUCLEOTIDE SEQUENCE [LARGE SCALE GENOMIC DNA]</scope>
    <source>
        <strain evidence="2">cv. AL8/78</strain>
    </source>
</reference>
<reference evidence="3" key="2">
    <citation type="journal article" date="2017" name="Nat. Plants">
        <title>The Aegilops tauschii genome reveals multiple impacts of transposons.</title>
        <authorList>
            <person name="Zhao G."/>
            <person name="Zou C."/>
            <person name="Li K."/>
            <person name="Wang K."/>
            <person name="Li T."/>
            <person name="Gao L."/>
            <person name="Zhang X."/>
            <person name="Wang H."/>
            <person name="Yang Z."/>
            <person name="Liu X."/>
            <person name="Jiang W."/>
            <person name="Mao L."/>
            <person name="Kong X."/>
            <person name="Jiao Y."/>
            <person name="Jia J."/>
        </authorList>
    </citation>
    <scope>NUCLEOTIDE SEQUENCE [LARGE SCALE GENOMIC DNA]</scope>
    <source>
        <strain evidence="3">cv. AL8/78</strain>
    </source>
</reference>
<name>A0A452YL32_AEGTS</name>
<dbReference type="EnsemblPlants" id="AET1Gv20454600.1">
    <property type="protein sequence ID" value="AET1Gv20454600.1"/>
    <property type="gene ID" value="AET1Gv20454600"/>
</dbReference>
<dbReference type="Gramene" id="AET1Gv20454600.1">
    <property type="protein sequence ID" value="AET1Gv20454600.1"/>
    <property type="gene ID" value="AET1Gv20454600"/>
</dbReference>
<proteinExistence type="predicted"/>
<dbReference type="Proteomes" id="UP000015105">
    <property type="component" value="Chromosome 1D"/>
</dbReference>
<accession>A0A452YL32</accession>
<feature type="region of interest" description="Disordered" evidence="1">
    <location>
        <begin position="1"/>
        <end position="76"/>
    </location>
</feature>
<protein>
    <submittedName>
        <fullName evidence="2">Uncharacterized protein</fullName>
    </submittedName>
</protein>
<evidence type="ECO:0000313" key="3">
    <source>
        <dbReference type="Proteomes" id="UP000015105"/>
    </source>
</evidence>
<dbReference type="AlphaFoldDB" id="A0A452YL32"/>
<reference evidence="2" key="5">
    <citation type="journal article" date="2021" name="G3 (Bethesda)">
        <title>Aegilops tauschii genome assembly Aet v5.0 features greater sequence contiguity and improved annotation.</title>
        <authorList>
            <person name="Wang L."/>
            <person name="Zhu T."/>
            <person name="Rodriguez J.C."/>
            <person name="Deal K.R."/>
            <person name="Dubcovsky J."/>
            <person name="McGuire P.E."/>
            <person name="Lux T."/>
            <person name="Spannagl M."/>
            <person name="Mayer K.F.X."/>
            <person name="Baldrich P."/>
            <person name="Meyers B.C."/>
            <person name="Huo N."/>
            <person name="Gu Y.Q."/>
            <person name="Zhou H."/>
            <person name="Devos K.M."/>
            <person name="Bennetzen J.L."/>
            <person name="Unver T."/>
            <person name="Budak H."/>
            <person name="Gulick P.J."/>
            <person name="Galiba G."/>
            <person name="Kalapos B."/>
            <person name="Nelson D.R."/>
            <person name="Li P."/>
            <person name="You F.M."/>
            <person name="Luo M.C."/>
            <person name="Dvorak J."/>
        </authorList>
    </citation>
    <scope>NUCLEOTIDE SEQUENCE [LARGE SCALE GENOMIC DNA]</scope>
    <source>
        <strain evidence="2">cv. AL8/78</strain>
    </source>
</reference>
<evidence type="ECO:0000313" key="2">
    <source>
        <dbReference type="EnsemblPlants" id="AET1Gv20454600.1"/>
    </source>
</evidence>
<organism evidence="2 3">
    <name type="scientific">Aegilops tauschii subsp. strangulata</name>
    <name type="common">Goatgrass</name>
    <dbReference type="NCBI Taxonomy" id="200361"/>
    <lineage>
        <taxon>Eukaryota</taxon>
        <taxon>Viridiplantae</taxon>
        <taxon>Streptophyta</taxon>
        <taxon>Embryophyta</taxon>
        <taxon>Tracheophyta</taxon>
        <taxon>Spermatophyta</taxon>
        <taxon>Magnoliopsida</taxon>
        <taxon>Liliopsida</taxon>
        <taxon>Poales</taxon>
        <taxon>Poaceae</taxon>
        <taxon>BOP clade</taxon>
        <taxon>Pooideae</taxon>
        <taxon>Triticodae</taxon>
        <taxon>Triticeae</taxon>
        <taxon>Triticinae</taxon>
        <taxon>Aegilops</taxon>
    </lineage>
</organism>
<reference evidence="2" key="4">
    <citation type="submission" date="2019-03" db="UniProtKB">
        <authorList>
            <consortium name="EnsemblPlants"/>
        </authorList>
    </citation>
    <scope>IDENTIFICATION</scope>
</reference>
<reference evidence="3" key="1">
    <citation type="journal article" date="2014" name="Science">
        <title>Ancient hybridizations among the ancestral genomes of bread wheat.</title>
        <authorList>
            <consortium name="International Wheat Genome Sequencing Consortium,"/>
            <person name="Marcussen T."/>
            <person name="Sandve S.R."/>
            <person name="Heier L."/>
            <person name="Spannagl M."/>
            <person name="Pfeifer M."/>
            <person name="Jakobsen K.S."/>
            <person name="Wulff B.B."/>
            <person name="Steuernagel B."/>
            <person name="Mayer K.F."/>
            <person name="Olsen O.A."/>
        </authorList>
    </citation>
    <scope>NUCLEOTIDE SEQUENCE [LARGE SCALE GENOMIC DNA]</scope>
    <source>
        <strain evidence="3">cv. AL8/78</strain>
    </source>
</reference>
<evidence type="ECO:0000256" key="1">
    <source>
        <dbReference type="SAM" id="MobiDB-lite"/>
    </source>
</evidence>